<feature type="transmembrane region" description="Helical" evidence="6">
    <location>
        <begin position="187"/>
        <end position="205"/>
    </location>
</feature>
<reference evidence="7 8" key="1">
    <citation type="submission" date="2015-12" db="EMBL/GenBank/DDBJ databases">
        <title>Draft genome sequence of Mesorhizobium sp. UFLA 01-765, a multitolerant efficient symbiont and plant-growth promoting strain isolated from Zn-mining soil using Leucaena leucocephala as a trap plant.</title>
        <authorList>
            <person name="Rangel W.M."/>
            <person name="Thijs S."/>
            <person name="Longatti S.M."/>
            <person name="Moreira F.M."/>
            <person name="Weyens N."/>
            <person name="Vangronsveld J."/>
            <person name="Van Hamme J.D."/>
            <person name="Bottos E.M."/>
            <person name="Rineau F."/>
        </authorList>
    </citation>
    <scope>NUCLEOTIDE SEQUENCE [LARGE SCALE GENOMIC DNA]</scope>
    <source>
        <strain evidence="7 8">UFLA 01-765</strain>
    </source>
</reference>
<comment type="subcellular location">
    <subcellularLocation>
        <location evidence="1">Cell membrane</location>
        <topology evidence="1">Multi-pass membrane protein</topology>
    </subcellularLocation>
</comment>
<comment type="caution">
    <text evidence="7">The sequence shown here is derived from an EMBL/GenBank/DDBJ whole genome shotgun (WGS) entry which is preliminary data.</text>
</comment>
<evidence type="ECO:0000256" key="6">
    <source>
        <dbReference type="SAM" id="Phobius"/>
    </source>
</evidence>
<dbReference type="Proteomes" id="UP000053176">
    <property type="component" value="Unassembled WGS sequence"/>
</dbReference>
<dbReference type="InterPro" id="IPR001123">
    <property type="entry name" value="LeuE-type"/>
</dbReference>
<keyword evidence="2" id="KW-1003">Cell membrane</keyword>
<feature type="transmembrane region" description="Helical" evidence="6">
    <location>
        <begin position="55"/>
        <end position="74"/>
    </location>
</feature>
<evidence type="ECO:0000256" key="1">
    <source>
        <dbReference type="ARBA" id="ARBA00004651"/>
    </source>
</evidence>
<dbReference type="PANTHER" id="PTHR30086:SF20">
    <property type="entry name" value="ARGININE EXPORTER PROTEIN ARGO-RELATED"/>
    <property type="match status" value="1"/>
</dbReference>
<dbReference type="GO" id="GO:0005886">
    <property type="term" value="C:plasma membrane"/>
    <property type="evidence" value="ECO:0007669"/>
    <property type="project" value="UniProtKB-SubCell"/>
</dbReference>
<evidence type="ECO:0000313" key="8">
    <source>
        <dbReference type="Proteomes" id="UP000053176"/>
    </source>
</evidence>
<accession>A0A101KQY6</accession>
<evidence type="ECO:0000256" key="4">
    <source>
        <dbReference type="ARBA" id="ARBA00022989"/>
    </source>
</evidence>
<feature type="transmembrane region" description="Helical" evidence="6">
    <location>
        <begin position="154"/>
        <end position="175"/>
    </location>
</feature>
<feature type="transmembrane region" description="Helical" evidence="6">
    <location>
        <begin position="15"/>
        <end position="43"/>
    </location>
</feature>
<proteinExistence type="predicted"/>
<keyword evidence="5 6" id="KW-0472">Membrane</keyword>
<evidence type="ECO:0000256" key="3">
    <source>
        <dbReference type="ARBA" id="ARBA00022692"/>
    </source>
</evidence>
<organism evidence="7 8">
    <name type="scientific">Rhizobium loti</name>
    <name type="common">Mesorhizobium loti</name>
    <dbReference type="NCBI Taxonomy" id="381"/>
    <lineage>
        <taxon>Bacteria</taxon>
        <taxon>Pseudomonadati</taxon>
        <taxon>Pseudomonadota</taxon>
        <taxon>Alphaproteobacteria</taxon>
        <taxon>Hyphomicrobiales</taxon>
        <taxon>Phyllobacteriaceae</taxon>
        <taxon>Mesorhizobium</taxon>
    </lineage>
</organism>
<evidence type="ECO:0000256" key="5">
    <source>
        <dbReference type="ARBA" id="ARBA00023136"/>
    </source>
</evidence>
<dbReference type="PANTHER" id="PTHR30086">
    <property type="entry name" value="ARGININE EXPORTER PROTEIN ARGO"/>
    <property type="match status" value="1"/>
</dbReference>
<dbReference type="EMBL" id="LPWA01000120">
    <property type="protein sequence ID" value="KUM25277.1"/>
    <property type="molecule type" value="Genomic_DNA"/>
</dbReference>
<feature type="transmembrane region" description="Helical" evidence="6">
    <location>
        <begin position="117"/>
        <end position="142"/>
    </location>
</feature>
<evidence type="ECO:0000256" key="2">
    <source>
        <dbReference type="ARBA" id="ARBA00022475"/>
    </source>
</evidence>
<sequence length="206" mass="20617">MAGGVLAEAQPWQQLLALIIASTVVMGSPGPATISVTAVGAAFGLRPSLRYTSGVVLGTVAVLLVVAAGIFGALASVPGLAPVLALASAAYIVYLAFKIATAPPLAERGGAATKPNFLGGFMLAIANPKAYVAIGAVFAGASVQADILGLPTRLLVLAAMIVAIHVLWLLAGTVFARLLRNPLASRVINLAFAATLVLTTALAALP</sequence>
<dbReference type="AlphaFoldDB" id="A0A101KQY6"/>
<gene>
    <name evidence="7" type="ORF">AU467_04855</name>
</gene>
<feature type="transmembrane region" description="Helical" evidence="6">
    <location>
        <begin position="80"/>
        <end position="97"/>
    </location>
</feature>
<keyword evidence="3 6" id="KW-0812">Transmembrane</keyword>
<evidence type="ECO:0000313" key="7">
    <source>
        <dbReference type="EMBL" id="KUM25277.1"/>
    </source>
</evidence>
<dbReference type="GO" id="GO:0015171">
    <property type="term" value="F:amino acid transmembrane transporter activity"/>
    <property type="evidence" value="ECO:0007669"/>
    <property type="project" value="TreeGrafter"/>
</dbReference>
<dbReference type="OrthoDB" id="7724143at2"/>
<name>A0A101KQY6_RHILI</name>
<dbReference type="Pfam" id="PF01810">
    <property type="entry name" value="LysE"/>
    <property type="match status" value="1"/>
</dbReference>
<protein>
    <submittedName>
        <fullName evidence="7">Threonine transporter RhtB</fullName>
    </submittedName>
</protein>
<keyword evidence="4 6" id="KW-1133">Transmembrane helix</keyword>